<proteinExistence type="predicted"/>
<keyword evidence="2" id="KW-0812">Transmembrane</keyword>
<accession>A0ABP6MYH7</accession>
<evidence type="ECO:0000256" key="1">
    <source>
        <dbReference type="SAM" id="MobiDB-lite"/>
    </source>
</evidence>
<keyword evidence="4" id="KW-1185">Reference proteome</keyword>
<reference evidence="4" key="1">
    <citation type="journal article" date="2019" name="Int. J. Syst. Evol. Microbiol.">
        <title>The Global Catalogue of Microorganisms (GCM) 10K type strain sequencing project: providing services to taxonomists for standard genome sequencing and annotation.</title>
        <authorList>
            <consortium name="The Broad Institute Genomics Platform"/>
            <consortium name="The Broad Institute Genome Sequencing Center for Infectious Disease"/>
            <person name="Wu L."/>
            <person name="Ma J."/>
        </authorList>
    </citation>
    <scope>NUCLEOTIDE SEQUENCE [LARGE SCALE GENOMIC DNA]</scope>
    <source>
        <strain evidence="4">JCM 9373</strain>
    </source>
</reference>
<feature type="transmembrane region" description="Helical" evidence="2">
    <location>
        <begin position="61"/>
        <end position="81"/>
    </location>
</feature>
<dbReference type="Proteomes" id="UP001500320">
    <property type="component" value="Unassembled WGS sequence"/>
</dbReference>
<name>A0ABP6MYH7_9ACTN</name>
<keyword evidence="2" id="KW-1133">Transmembrane helix</keyword>
<sequence>MHEIDRLVAGIAPGPGPGMTPGARELFDEITAAPAAAPARRRRWWAPIAPVRTAGARRRRWAALPVAAGAAVLGMVATWSLPGALGPSPASAALDIKRDGDHYVITVKDLFADPEMYERELKARGLDITLKLLPTSPGGAGDIFVVNDVDRLRSGEPVPVDGPVTAVGNGSCERPGECPTGVRVPVDFAKKAEITLGREARPGEAYMIRPLLEMPGEPLHCVGYVNKTVTEVTAMLRERGVEPEFTSSVDAGPSVPEDWYVHDGVMAAAGEAIVLAGPEPNPAPRPVGEFCPGGPVGS</sequence>
<gene>
    <name evidence="3" type="ORF">GCM10010466_21510</name>
</gene>
<organism evidence="3 4">
    <name type="scientific">Planomonospora alba</name>
    <dbReference type="NCBI Taxonomy" id="161354"/>
    <lineage>
        <taxon>Bacteria</taxon>
        <taxon>Bacillati</taxon>
        <taxon>Actinomycetota</taxon>
        <taxon>Actinomycetes</taxon>
        <taxon>Streptosporangiales</taxon>
        <taxon>Streptosporangiaceae</taxon>
        <taxon>Planomonospora</taxon>
    </lineage>
</organism>
<keyword evidence="2" id="KW-0472">Membrane</keyword>
<evidence type="ECO:0000313" key="3">
    <source>
        <dbReference type="EMBL" id="GAA3130560.1"/>
    </source>
</evidence>
<dbReference type="EMBL" id="BAAAUT010000014">
    <property type="protein sequence ID" value="GAA3130560.1"/>
    <property type="molecule type" value="Genomic_DNA"/>
</dbReference>
<feature type="region of interest" description="Disordered" evidence="1">
    <location>
        <begin position="279"/>
        <end position="298"/>
    </location>
</feature>
<comment type="caution">
    <text evidence="3">The sequence shown here is derived from an EMBL/GenBank/DDBJ whole genome shotgun (WGS) entry which is preliminary data.</text>
</comment>
<dbReference type="RefSeq" id="WP_344858357.1">
    <property type="nucleotide sequence ID" value="NZ_BAAAUT010000014.1"/>
</dbReference>
<evidence type="ECO:0000313" key="4">
    <source>
        <dbReference type="Proteomes" id="UP001500320"/>
    </source>
</evidence>
<evidence type="ECO:0000256" key="2">
    <source>
        <dbReference type="SAM" id="Phobius"/>
    </source>
</evidence>
<evidence type="ECO:0008006" key="5">
    <source>
        <dbReference type="Google" id="ProtNLM"/>
    </source>
</evidence>
<protein>
    <recommendedName>
        <fullName evidence="5">PASTA domain-containing protein</fullName>
    </recommendedName>
</protein>